<feature type="compositionally biased region" description="Basic residues" evidence="2">
    <location>
        <begin position="600"/>
        <end position="611"/>
    </location>
</feature>
<feature type="compositionally biased region" description="Polar residues" evidence="2">
    <location>
        <begin position="717"/>
        <end position="727"/>
    </location>
</feature>
<evidence type="ECO:0000256" key="1">
    <source>
        <dbReference type="ARBA" id="ARBA00023125"/>
    </source>
</evidence>
<evidence type="ECO:0000256" key="2">
    <source>
        <dbReference type="SAM" id="MobiDB-lite"/>
    </source>
</evidence>
<feature type="compositionally biased region" description="Basic and acidic residues" evidence="2">
    <location>
        <begin position="226"/>
        <end position="235"/>
    </location>
</feature>
<feature type="compositionally biased region" description="Polar residues" evidence="2">
    <location>
        <begin position="135"/>
        <end position="145"/>
    </location>
</feature>
<feature type="domain" description="HSF-type DNA-binding" evidence="3">
    <location>
        <begin position="331"/>
        <end position="412"/>
    </location>
</feature>
<evidence type="ECO:0000313" key="4">
    <source>
        <dbReference type="EMBL" id="CAD9284900.1"/>
    </source>
</evidence>
<proteinExistence type="predicted"/>
<accession>A0A7S1Y9C4</accession>
<feature type="compositionally biased region" description="Basic and acidic residues" evidence="2">
    <location>
        <begin position="265"/>
        <end position="276"/>
    </location>
</feature>
<feature type="compositionally biased region" description="Low complexity" evidence="2">
    <location>
        <begin position="169"/>
        <end position="225"/>
    </location>
</feature>
<dbReference type="Pfam" id="PF00447">
    <property type="entry name" value="HSF_DNA-bind"/>
    <property type="match status" value="1"/>
</dbReference>
<protein>
    <recommendedName>
        <fullName evidence="3">HSF-type DNA-binding domain-containing protein</fullName>
    </recommendedName>
</protein>
<sequence length="871" mass="93446">MGQYPSRSSSFEARGGAAAPYEVDLRNSIGAEVTVGNTSHHHHDRQTRRSSSFPTDRSAAQQQQLHLTSSHNSDAPSTATTLTESTTASGAGTKRDRDEELESDNNGKPVAVLMAASYSSISSSPSKSDTMVPAFSNNNHNNSSVPLKKRKKHLDVLRRNGGLTPDGLSTSASATAHPTPSTTTSTPSSSGVCQVSPASTSSAGRSPSSSAPERGQASSTTQQQQRQEERVDSSAHRRQSSQTVLSEASKVIDTKEIEAAAAATDLRDKKERKDSSFARSSQPSVTTTSSDGYAIMDNLPLLLHQALTSTRGAFASQHYSMEEEKKEDGVLDHEDKQSILRWTNASCWKIICMDAFRRTILPAFFQTSSLDAFLYNVTHAWGFEEIREGPNAGCFQHTLFRRDEPQLSQGMKLRTKRRSSDNAITSMGSAVEGSTPERTVQRQASVEEREGVAPPPGRAFLRVPSLLTSAAAAARQEAQHPSVEPSRSMASMSSPQHHHQQRGWHPYSAPPSTVEFHGEMSPSSQPYHHHHHHAGAAPHHPAWGNASRFPPHHLPPGGGAAPSHHPAAGHPHHHPFGGMQQHYGGRGVGGGSGSGMMPHHPAHHDRYHHQQQHFEHEMAMQHHRQQQQQQHHPSYVSPSAPQAATGSSHDANYPRPTPTTHFDPTTSKGYPFRPVVVLPDGSNGQQSQQEVASTRAEAAPSPPQHVRSSRGGRRGATTLSSVSSRATPPTIGGRNTSSGEVGASPSSGSSSFPVSQRGKGLRGGSCVRVPLPSPPPQQQHERNYSNGTMNGGSLIENKHGKEVGAAETTMTDATVPQAANEAAASGESPTRTQQSTSALPSNKRPSSRISGAFRKTKMKLPLARSRASPVE</sequence>
<evidence type="ECO:0000259" key="3">
    <source>
        <dbReference type="Pfam" id="PF00447"/>
    </source>
</evidence>
<dbReference type="Gene3D" id="1.10.10.10">
    <property type="entry name" value="Winged helix-like DNA-binding domain superfamily/Winged helix DNA-binding domain"/>
    <property type="match status" value="1"/>
</dbReference>
<feature type="compositionally biased region" description="Polar residues" evidence="2">
    <location>
        <begin position="277"/>
        <end position="290"/>
    </location>
</feature>
<dbReference type="GO" id="GO:0003700">
    <property type="term" value="F:DNA-binding transcription factor activity"/>
    <property type="evidence" value="ECO:0007669"/>
    <property type="project" value="InterPro"/>
</dbReference>
<feature type="region of interest" description="Disordered" evidence="2">
    <location>
        <begin position="408"/>
        <end position="796"/>
    </location>
</feature>
<feature type="compositionally biased region" description="Polar residues" evidence="2">
    <location>
        <begin position="658"/>
        <end position="668"/>
    </location>
</feature>
<dbReference type="AlphaFoldDB" id="A0A7S1Y9C4"/>
<feature type="compositionally biased region" description="Gly residues" evidence="2">
    <location>
        <begin position="584"/>
        <end position="594"/>
    </location>
</feature>
<dbReference type="InterPro" id="IPR036388">
    <property type="entry name" value="WH-like_DNA-bd_sf"/>
</dbReference>
<organism evidence="4">
    <name type="scientific">Grammatophora oceanica</name>
    <dbReference type="NCBI Taxonomy" id="210454"/>
    <lineage>
        <taxon>Eukaryota</taxon>
        <taxon>Sar</taxon>
        <taxon>Stramenopiles</taxon>
        <taxon>Ochrophyta</taxon>
        <taxon>Bacillariophyta</taxon>
        <taxon>Fragilariophyceae</taxon>
        <taxon>Fragilariophycidae</taxon>
        <taxon>Rhabdonematales</taxon>
        <taxon>Grammatophoraceae</taxon>
        <taxon>Grammatophora</taxon>
    </lineage>
</organism>
<feature type="compositionally biased region" description="Polar residues" evidence="2">
    <location>
        <begin position="49"/>
        <end position="76"/>
    </location>
</feature>
<feature type="compositionally biased region" description="Low complexity" evidence="2">
    <location>
        <begin position="77"/>
        <end position="92"/>
    </location>
</feature>
<feature type="compositionally biased region" description="Low complexity" evidence="2">
    <location>
        <begin position="737"/>
        <end position="755"/>
    </location>
</feature>
<keyword evidence="1" id="KW-0238">DNA-binding</keyword>
<name>A0A7S1Y9C4_9STRA</name>
<feature type="region of interest" description="Disordered" evidence="2">
    <location>
        <begin position="263"/>
        <end position="290"/>
    </location>
</feature>
<feature type="compositionally biased region" description="Polar residues" evidence="2">
    <location>
        <begin position="827"/>
        <end position="849"/>
    </location>
</feature>
<feature type="compositionally biased region" description="Polar residues" evidence="2">
    <location>
        <begin position="636"/>
        <end position="650"/>
    </location>
</feature>
<dbReference type="InterPro" id="IPR000232">
    <property type="entry name" value="HSF_DNA-bd"/>
</dbReference>
<feature type="region of interest" description="Disordered" evidence="2">
    <location>
        <begin position="808"/>
        <end position="871"/>
    </location>
</feature>
<feature type="region of interest" description="Disordered" evidence="2">
    <location>
        <begin position="32"/>
        <end position="247"/>
    </location>
</feature>
<dbReference type="EMBL" id="HBGK01026704">
    <property type="protein sequence ID" value="CAD9284900.1"/>
    <property type="molecule type" value="Transcribed_RNA"/>
</dbReference>
<gene>
    <name evidence="4" type="ORF">GOCE00092_LOCUS13812</name>
</gene>
<feature type="compositionally biased region" description="Low complexity" evidence="2">
    <location>
        <begin position="117"/>
        <end position="128"/>
    </location>
</feature>
<dbReference type="GO" id="GO:0043565">
    <property type="term" value="F:sequence-specific DNA binding"/>
    <property type="evidence" value="ECO:0007669"/>
    <property type="project" value="InterPro"/>
</dbReference>
<feature type="compositionally biased region" description="Basic residues" evidence="2">
    <location>
        <begin position="39"/>
        <end position="48"/>
    </location>
</feature>
<feature type="compositionally biased region" description="Polar residues" evidence="2">
    <location>
        <begin position="682"/>
        <end position="692"/>
    </location>
</feature>
<reference evidence="4" key="1">
    <citation type="submission" date="2021-01" db="EMBL/GenBank/DDBJ databases">
        <authorList>
            <person name="Corre E."/>
            <person name="Pelletier E."/>
            <person name="Niang G."/>
            <person name="Scheremetjew M."/>
            <person name="Finn R."/>
            <person name="Kale V."/>
            <person name="Holt S."/>
            <person name="Cochrane G."/>
            <person name="Meng A."/>
            <person name="Brown T."/>
            <person name="Cohen L."/>
        </authorList>
    </citation>
    <scope>NUCLEOTIDE SEQUENCE</scope>
    <source>
        <strain evidence="4">CCMP 410</strain>
    </source>
</reference>